<sequence>MMGVAVWAVSGYRVEWPVWNAWLPSLGIEENNRYDQLNKIDSYLWKERHKGGEQVKRMWWNLEFIWPTHQNVAINWNVSVDAVLLEIGRRRLTADFSNLNLHQAEQDGQTAHSRFDHVQVPETEKGKEFRVWLQELGLANIEWVTEIMLR</sequence>
<protein>
    <submittedName>
        <fullName evidence="1">Uncharacterized protein</fullName>
    </submittedName>
</protein>
<name>M5FQV4_DACPD</name>
<proteinExistence type="predicted"/>
<dbReference type="GeneID" id="63684308"/>
<gene>
    <name evidence="1" type="ORF">DACRYDRAFT_111485</name>
</gene>
<organism evidence="1 2">
    <name type="scientific">Dacryopinax primogenitus (strain DJM 731)</name>
    <name type="common">Brown rot fungus</name>
    <dbReference type="NCBI Taxonomy" id="1858805"/>
    <lineage>
        <taxon>Eukaryota</taxon>
        <taxon>Fungi</taxon>
        <taxon>Dikarya</taxon>
        <taxon>Basidiomycota</taxon>
        <taxon>Agaricomycotina</taxon>
        <taxon>Dacrymycetes</taxon>
        <taxon>Dacrymycetales</taxon>
        <taxon>Dacrymycetaceae</taxon>
        <taxon>Dacryopinax</taxon>
    </lineage>
</organism>
<dbReference type="AlphaFoldDB" id="M5FQV4"/>
<evidence type="ECO:0000313" key="2">
    <source>
        <dbReference type="Proteomes" id="UP000030653"/>
    </source>
</evidence>
<accession>M5FQV4</accession>
<reference evidence="1 2" key="1">
    <citation type="journal article" date="2012" name="Science">
        <title>The Paleozoic origin of enzymatic lignin decomposition reconstructed from 31 fungal genomes.</title>
        <authorList>
            <person name="Floudas D."/>
            <person name="Binder M."/>
            <person name="Riley R."/>
            <person name="Barry K."/>
            <person name="Blanchette R.A."/>
            <person name="Henrissat B."/>
            <person name="Martinez A.T."/>
            <person name="Otillar R."/>
            <person name="Spatafora J.W."/>
            <person name="Yadav J.S."/>
            <person name="Aerts A."/>
            <person name="Benoit I."/>
            <person name="Boyd A."/>
            <person name="Carlson A."/>
            <person name="Copeland A."/>
            <person name="Coutinho P.M."/>
            <person name="de Vries R.P."/>
            <person name="Ferreira P."/>
            <person name="Findley K."/>
            <person name="Foster B."/>
            <person name="Gaskell J."/>
            <person name="Glotzer D."/>
            <person name="Gorecki P."/>
            <person name="Heitman J."/>
            <person name="Hesse C."/>
            <person name="Hori C."/>
            <person name="Igarashi K."/>
            <person name="Jurgens J.A."/>
            <person name="Kallen N."/>
            <person name="Kersten P."/>
            <person name="Kohler A."/>
            <person name="Kuees U."/>
            <person name="Kumar T.K.A."/>
            <person name="Kuo A."/>
            <person name="LaButti K."/>
            <person name="Larrondo L.F."/>
            <person name="Lindquist E."/>
            <person name="Ling A."/>
            <person name="Lombard V."/>
            <person name="Lucas S."/>
            <person name="Lundell T."/>
            <person name="Martin R."/>
            <person name="McLaughlin D.J."/>
            <person name="Morgenstern I."/>
            <person name="Morin E."/>
            <person name="Murat C."/>
            <person name="Nagy L.G."/>
            <person name="Nolan M."/>
            <person name="Ohm R.A."/>
            <person name="Patyshakuliyeva A."/>
            <person name="Rokas A."/>
            <person name="Ruiz-Duenas F.J."/>
            <person name="Sabat G."/>
            <person name="Salamov A."/>
            <person name="Samejima M."/>
            <person name="Schmutz J."/>
            <person name="Slot J.C."/>
            <person name="St John F."/>
            <person name="Stenlid J."/>
            <person name="Sun H."/>
            <person name="Sun S."/>
            <person name="Syed K."/>
            <person name="Tsang A."/>
            <person name="Wiebenga A."/>
            <person name="Young D."/>
            <person name="Pisabarro A."/>
            <person name="Eastwood D.C."/>
            <person name="Martin F."/>
            <person name="Cullen D."/>
            <person name="Grigoriev I.V."/>
            <person name="Hibbett D.S."/>
        </authorList>
    </citation>
    <scope>NUCLEOTIDE SEQUENCE [LARGE SCALE GENOMIC DNA]</scope>
    <source>
        <strain evidence="1 2">DJM-731 SS1</strain>
    </source>
</reference>
<dbReference type="HOGENOM" id="CLU_1740473_0_0_1"/>
<dbReference type="Proteomes" id="UP000030653">
    <property type="component" value="Unassembled WGS sequence"/>
</dbReference>
<evidence type="ECO:0000313" key="1">
    <source>
        <dbReference type="EMBL" id="EJT97968.1"/>
    </source>
</evidence>
<dbReference type="RefSeq" id="XP_040624866.1">
    <property type="nucleotide sequence ID" value="XM_040769246.1"/>
</dbReference>
<dbReference type="EMBL" id="JH795875">
    <property type="protein sequence ID" value="EJT97968.1"/>
    <property type="molecule type" value="Genomic_DNA"/>
</dbReference>
<keyword evidence="2" id="KW-1185">Reference proteome</keyword>